<evidence type="ECO:0000313" key="1">
    <source>
        <dbReference type="EMBL" id="KIM56920.1"/>
    </source>
</evidence>
<dbReference type="HOGENOM" id="CLU_2251635_0_0_1"/>
<sequence>MLLLAGSPRDNTHELSHMRGHDASLLGLYGTCYDEGTASLDDVLNVGSTEKWNSRRSQSCQLVDIAIWSRGKVTCHGSCHPTKVNSRCRGEYDSFFVVTYCHCP</sequence>
<name>A0A0C3D842_9AGAM</name>
<reference evidence="1 2" key="1">
    <citation type="submission" date="2014-04" db="EMBL/GenBank/DDBJ databases">
        <authorList>
            <consortium name="DOE Joint Genome Institute"/>
            <person name="Kuo A."/>
            <person name="Kohler A."/>
            <person name="Nagy L.G."/>
            <person name="Floudas D."/>
            <person name="Copeland A."/>
            <person name="Barry K.W."/>
            <person name="Cichocki N."/>
            <person name="Veneault-Fourrey C."/>
            <person name="LaButti K."/>
            <person name="Lindquist E.A."/>
            <person name="Lipzen A."/>
            <person name="Lundell T."/>
            <person name="Morin E."/>
            <person name="Murat C."/>
            <person name="Sun H."/>
            <person name="Tunlid A."/>
            <person name="Henrissat B."/>
            <person name="Grigoriev I.V."/>
            <person name="Hibbett D.S."/>
            <person name="Martin F."/>
            <person name="Nordberg H.P."/>
            <person name="Cantor M.N."/>
            <person name="Hua S.X."/>
        </authorList>
    </citation>
    <scope>NUCLEOTIDE SEQUENCE [LARGE SCALE GENOMIC DNA]</scope>
    <source>
        <strain evidence="1 2">Foug A</strain>
    </source>
</reference>
<dbReference type="EMBL" id="KN822108">
    <property type="protein sequence ID" value="KIM56920.1"/>
    <property type="molecule type" value="Genomic_DNA"/>
</dbReference>
<gene>
    <name evidence="1" type="ORF">SCLCIDRAFT_199825</name>
</gene>
<dbReference type="InParanoid" id="A0A0C3D842"/>
<evidence type="ECO:0000313" key="2">
    <source>
        <dbReference type="Proteomes" id="UP000053989"/>
    </source>
</evidence>
<dbReference type="AlphaFoldDB" id="A0A0C3D842"/>
<proteinExistence type="predicted"/>
<protein>
    <submittedName>
        <fullName evidence="1">Uncharacterized protein</fullName>
    </submittedName>
</protein>
<dbReference type="Proteomes" id="UP000053989">
    <property type="component" value="Unassembled WGS sequence"/>
</dbReference>
<accession>A0A0C3D842</accession>
<organism evidence="1 2">
    <name type="scientific">Scleroderma citrinum Foug A</name>
    <dbReference type="NCBI Taxonomy" id="1036808"/>
    <lineage>
        <taxon>Eukaryota</taxon>
        <taxon>Fungi</taxon>
        <taxon>Dikarya</taxon>
        <taxon>Basidiomycota</taxon>
        <taxon>Agaricomycotina</taxon>
        <taxon>Agaricomycetes</taxon>
        <taxon>Agaricomycetidae</taxon>
        <taxon>Boletales</taxon>
        <taxon>Sclerodermatineae</taxon>
        <taxon>Sclerodermataceae</taxon>
        <taxon>Scleroderma</taxon>
    </lineage>
</organism>
<reference evidence="2" key="2">
    <citation type="submission" date="2015-01" db="EMBL/GenBank/DDBJ databases">
        <title>Evolutionary Origins and Diversification of the Mycorrhizal Mutualists.</title>
        <authorList>
            <consortium name="DOE Joint Genome Institute"/>
            <consortium name="Mycorrhizal Genomics Consortium"/>
            <person name="Kohler A."/>
            <person name="Kuo A."/>
            <person name="Nagy L.G."/>
            <person name="Floudas D."/>
            <person name="Copeland A."/>
            <person name="Barry K.W."/>
            <person name="Cichocki N."/>
            <person name="Veneault-Fourrey C."/>
            <person name="LaButti K."/>
            <person name="Lindquist E.A."/>
            <person name="Lipzen A."/>
            <person name="Lundell T."/>
            <person name="Morin E."/>
            <person name="Murat C."/>
            <person name="Riley R."/>
            <person name="Ohm R."/>
            <person name="Sun H."/>
            <person name="Tunlid A."/>
            <person name="Henrissat B."/>
            <person name="Grigoriev I.V."/>
            <person name="Hibbett D.S."/>
            <person name="Martin F."/>
        </authorList>
    </citation>
    <scope>NUCLEOTIDE SEQUENCE [LARGE SCALE GENOMIC DNA]</scope>
    <source>
        <strain evidence="2">Foug A</strain>
    </source>
</reference>
<keyword evidence="2" id="KW-1185">Reference proteome</keyword>